<dbReference type="PANTHER" id="PTHR28524:SF3">
    <property type="entry name" value="SUCCINATE DEHYDROGENASE ASSEMBLY FACTOR 4, MITOCHONDRIAL"/>
    <property type="match status" value="1"/>
</dbReference>
<name>A0A1D1XSX0_9ARAE</name>
<reference evidence="4" key="1">
    <citation type="submission" date="2015-07" db="EMBL/GenBank/DDBJ databases">
        <title>Transcriptome Assembly of Anthurium amnicola.</title>
        <authorList>
            <person name="Suzuki J."/>
        </authorList>
    </citation>
    <scope>NUCLEOTIDE SEQUENCE</scope>
</reference>
<evidence type="ECO:0000256" key="1">
    <source>
        <dbReference type="ARBA" id="ARBA00005701"/>
    </source>
</evidence>
<dbReference type="GO" id="GO:0034553">
    <property type="term" value="P:mitochondrial respiratory chain complex II assembly"/>
    <property type="evidence" value="ECO:0007669"/>
    <property type="project" value="TreeGrafter"/>
</dbReference>
<evidence type="ECO:0000313" key="5">
    <source>
        <dbReference type="EMBL" id="JAT51209.1"/>
    </source>
</evidence>
<evidence type="ECO:0000256" key="2">
    <source>
        <dbReference type="ARBA" id="ARBA00022170"/>
    </source>
</evidence>
<accession>A0A1D1XSX0</accession>
<feature type="compositionally biased region" description="Basic and acidic residues" evidence="3">
    <location>
        <begin position="67"/>
        <end position="80"/>
    </location>
</feature>
<dbReference type="EMBL" id="GDJX01016727">
    <property type="protein sequence ID" value="JAT51209.1"/>
    <property type="molecule type" value="Transcribed_RNA"/>
</dbReference>
<sequence>MARAVHRLVSRLLEIPNSKLGLPSGASSPRSPLAAWRSLSSAGQPQPRLHQNSKGAEETASSAAAHGSEESGGEAKRVDEAGDVEDEDDGGGYVNKETGEVGGPRGPEPTRYGDWERGGRCSDF</sequence>
<evidence type="ECO:0000313" key="6">
    <source>
        <dbReference type="EMBL" id="JAT52058.1"/>
    </source>
</evidence>
<gene>
    <name evidence="4" type="primary">DDB_G0278459_2</name>
    <name evidence="5" type="synonym">DDB_G0278459_0</name>
    <name evidence="6" type="synonym">DDB_G0278459_1</name>
    <name evidence="4" type="ORF">g.45734</name>
    <name evidence="6" type="ORF">g.45737</name>
    <name evidence="5" type="ORF">g.45738</name>
</gene>
<dbReference type="EMBL" id="GDJX01015878">
    <property type="protein sequence ID" value="JAT52058.1"/>
    <property type="molecule type" value="Transcribed_RNA"/>
</dbReference>
<dbReference type="PANTHER" id="PTHR28524">
    <property type="entry name" value="SUCCINATE DEHYDROGENASE ASSEMBLY FACTOR 4, MITOCHONDRIAL"/>
    <property type="match status" value="1"/>
</dbReference>
<feature type="compositionally biased region" description="Polar residues" evidence="3">
    <location>
        <begin position="38"/>
        <end position="54"/>
    </location>
</feature>
<proteinExistence type="inferred from homology"/>
<protein>
    <recommendedName>
        <fullName evidence="2">Succinate dehydrogenase assembly factor 4, mitochondrial</fullName>
    </recommendedName>
</protein>
<organism evidence="4">
    <name type="scientific">Anthurium amnicola</name>
    <dbReference type="NCBI Taxonomy" id="1678845"/>
    <lineage>
        <taxon>Eukaryota</taxon>
        <taxon>Viridiplantae</taxon>
        <taxon>Streptophyta</taxon>
        <taxon>Embryophyta</taxon>
        <taxon>Tracheophyta</taxon>
        <taxon>Spermatophyta</taxon>
        <taxon>Magnoliopsida</taxon>
        <taxon>Liliopsida</taxon>
        <taxon>Araceae</taxon>
        <taxon>Pothoideae</taxon>
        <taxon>Potheae</taxon>
        <taxon>Anthurium</taxon>
    </lineage>
</organism>
<evidence type="ECO:0000256" key="3">
    <source>
        <dbReference type="SAM" id="MobiDB-lite"/>
    </source>
</evidence>
<feature type="region of interest" description="Disordered" evidence="3">
    <location>
        <begin position="14"/>
        <end position="124"/>
    </location>
</feature>
<dbReference type="Pfam" id="PF07896">
    <property type="entry name" value="DUF1674"/>
    <property type="match status" value="1"/>
</dbReference>
<dbReference type="AlphaFoldDB" id="A0A1D1XSX0"/>
<evidence type="ECO:0000313" key="4">
    <source>
        <dbReference type="EMBL" id="JAT45475.1"/>
    </source>
</evidence>
<dbReference type="EMBL" id="GDJX01022461">
    <property type="protein sequence ID" value="JAT45475.1"/>
    <property type="molecule type" value="Transcribed_RNA"/>
</dbReference>
<comment type="similarity">
    <text evidence="1">Belongs to the SDHAF4 family.</text>
</comment>
<feature type="compositionally biased region" description="Acidic residues" evidence="3">
    <location>
        <begin position="81"/>
        <end position="90"/>
    </location>
</feature>
<dbReference type="GO" id="GO:0005739">
    <property type="term" value="C:mitochondrion"/>
    <property type="evidence" value="ECO:0007669"/>
    <property type="project" value="TreeGrafter"/>
</dbReference>
<feature type="compositionally biased region" description="Basic and acidic residues" evidence="3">
    <location>
        <begin position="111"/>
        <end position="124"/>
    </location>
</feature>
<dbReference type="InterPro" id="IPR012875">
    <property type="entry name" value="SDHF4"/>
</dbReference>